<dbReference type="Gene3D" id="3.40.50.300">
    <property type="entry name" value="P-loop containing nucleotide triphosphate hydrolases"/>
    <property type="match status" value="1"/>
</dbReference>
<evidence type="ECO:0000256" key="7">
    <source>
        <dbReference type="ARBA" id="ARBA00023136"/>
    </source>
</evidence>
<dbReference type="Pfam" id="PF08402">
    <property type="entry name" value="TOBE_2"/>
    <property type="match status" value="1"/>
</dbReference>
<keyword evidence="5 9" id="KW-0067">ATP-binding</keyword>
<evidence type="ECO:0000313" key="12">
    <source>
        <dbReference type="Proteomes" id="UP000449969"/>
    </source>
</evidence>
<dbReference type="NCBIfam" id="TIGR01187">
    <property type="entry name" value="potA"/>
    <property type="match status" value="1"/>
</dbReference>
<dbReference type="InterPro" id="IPR005893">
    <property type="entry name" value="PotA-like"/>
</dbReference>
<protein>
    <recommendedName>
        <fullName evidence="9">Spermidine/putrescine import ATP-binding protein PotA</fullName>
        <ecNumber evidence="9">7.6.2.11</ecNumber>
    </recommendedName>
</protein>
<dbReference type="SUPFAM" id="SSF52540">
    <property type="entry name" value="P-loop containing nucleoside triphosphate hydrolases"/>
    <property type="match status" value="1"/>
</dbReference>
<evidence type="ECO:0000256" key="8">
    <source>
        <dbReference type="ARBA" id="ARBA00024722"/>
    </source>
</evidence>
<evidence type="ECO:0000256" key="3">
    <source>
        <dbReference type="ARBA" id="ARBA00022475"/>
    </source>
</evidence>
<evidence type="ECO:0000256" key="9">
    <source>
        <dbReference type="RuleBase" id="RU364083"/>
    </source>
</evidence>
<gene>
    <name evidence="9 11" type="primary">potA</name>
    <name evidence="11" type="ORF">GPL20_25760</name>
</gene>
<dbReference type="Pfam" id="PF00005">
    <property type="entry name" value="ABC_tran"/>
    <property type="match status" value="1"/>
</dbReference>
<dbReference type="InterPro" id="IPR013611">
    <property type="entry name" value="Transp-assoc_OB_typ2"/>
</dbReference>
<dbReference type="PROSITE" id="PS00211">
    <property type="entry name" value="ABC_TRANSPORTER_1"/>
    <property type="match status" value="1"/>
</dbReference>
<comment type="subcellular location">
    <subcellularLocation>
        <location evidence="1">Cell inner membrane</location>
        <topology evidence="1">Peripheral membrane protein</topology>
    </subcellularLocation>
</comment>
<reference evidence="11 12" key="1">
    <citation type="submission" date="2019-12" db="EMBL/GenBank/DDBJ databases">
        <title>Draft genome sequences Bradyrhizobium cajani AMBPC1010, Bradyrhizobium pachyrhizi AMBPC1040 and Bradyrhizobium yuanmingense ALSPC3051, three plant growth promoting strains isolated from nodules of Cajanus cajan L. in Dominican Republic.</title>
        <authorList>
            <person name="Flores-Felix J.D."/>
            <person name="Araujo J."/>
            <person name="Diaz-Alcantara C."/>
            <person name="Gonzalez-Andres F."/>
            <person name="Velazquez E."/>
        </authorList>
    </citation>
    <scope>NUCLEOTIDE SEQUENCE [LARGE SCALE GENOMIC DNA]</scope>
    <source>
        <strain evidence="11 12">1010</strain>
    </source>
</reference>
<dbReference type="FunFam" id="3.40.50.300:FF:000042">
    <property type="entry name" value="Maltose/maltodextrin ABC transporter, ATP-binding protein"/>
    <property type="match status" value="1"/>
</dbReference>
<dbReference type="InterPro" id="IPR008995">
    <property type="entry name" value="Mo/tungstate-bd_C_term_dom"/>
</dbReference>
<proteinExistence type="inferred from homology"/>
<dbReference type="PANTHER" id="PTHR42781">
    <property type="entry name" value="SPERMIDINE/PUTRESCINE IMPORT ATP-BINDING PROTEIN POTA"/>
    <property type="match status" value="1"/>
</dbReference>
<comment type="caution">
    <text evidence="11">The sequence shown here is derived from an EMBL/GenBank/DDBJ whole genome shotgun (WGS) entry which is preliminary data.</text>
</comment>
<comment type="similarity">
    <text evidence="9">Belongs to the ABC transporter superfamily. Spermidine/putrescine importer (TC 3.A.1.11.1) family.</text>
</comment>
<keyword evidence="4 9" id="KW-0547">Nucleotide-binding</keyword>
<dbReference type="GO" id="GO:0015417">
    <property type="term" value="F:ABC-type polyamine transporter activity"/>
    <property type="evidence" value="ECO:0007669"/>
    <property type="project" value="UniProtKB-EC"/>
</dbReference>
<evidence type="ECO:0000256" key="4">
    <source>
        <dbReference type="ARBA" id="ARBA00022741"/>
    </source>
</evidence>
<sequence length="407" mass="44224">MQAWPCGFNRELNTMQSLKMQHHALPVGGGALARQASEPGRASLSDSGDAFVRFSDIQKTYDGEALVVKNLNLDIARGEFLTMLGPSGSGKTTTLMMLAGFEVPTQGNIFLEGRSIQNVPPHKRDIGMVFQNYALFPHMTVEENLAFPLKVRKLAKAEIETKIKCALDLVRLGAHGKRRPGQLSGGQQQRVALARALVFDPKLVLMDEPLGALDKQLREQMQLEIRRIHEDLGVTVVYVTHDQGEALTMSDRIAVFSDGVIQQIAAPAELYERPQNAFVAQFIGENNRLHGKVVAMNGATCKVEIPGAGNVQALVVNVEAVGLPTVLSLRPERVRLNPAPGSLPNVFSAQVAEVIYLGDHVRARISVCGQDDFVIKLPNSEGLVQLEAGAAITIGWTAEDCRALEPS</sequence>
<dbReference type="OrthoDB" id="9802264at2"/>
<dbReference type="GO" id="GO:0016887">
    <property type="term" value="F:ATP hydrolysis activity"/>
    <property type="evidence" value="ECO:0007669"/>
    <property type="project" value="InterPro"/>
</dbReference>
<dbReference type="InterPro" id="IPR027417">
    <property type="entry name" value="P-loop_NTPase"/>
</dbReference>
<comment type="subunit">
    <text evidence="9">The complex is composed of two ATP-binding proteins (PotA), two transmembrane proteins (PotB and PotC) and a solute-binding protein (PotD).</text>
</comment>
<keyword evidence="2 9" id="KW-0813">Transport</keyword>
<dbReference type="SUPFAM" id="SSF50331">
    <property type="entry name" value="MOP-like"/>
    <property type="match status" value="1"/>
</dbReference>
<evidence type="ECO:0000256" key="5">
    <source>
        <dbReference type="ARBA" id="ARBA00022840"/>
    </source>
</evidence>
<dbReference type="SMART" id="SM00382">
    <property type="entry name" value="AAA"/>
    <property type="match status" value="1"/>
</dbReference>
<dbReference type="GO" id="GO:0043190">
    <property type="term" value="C:ATP-binding cassette (ABC) transporter complex"/>
    <property type="evidence" value="ECO:0007669"/>
    <property type="project" value="InterPro"/>
</dbReference>
<comment type="function">
    <text evidence="8">Involved in beta-(1--&gt;2)glucan export. Transmembrane domains (TMD) form a pore in the inner membrane and the ATP-binding domain (NBD) is responsible for energy generation.</text>
</comment>
<feature type="domain" description="ABC transporter" evidence="10">
    <location>
        <begin position="52"/>
        <end position="283"/>
    </location>
</feature>
<dbReference type="PANTHER" id="PTHR42781:SF6">
    <property type="entry name" value="SPERMIDINE_PUTRESCINE IMPORT ATP-BINDING PROTEIN POTA"/>
    <property type="match status" value="1"/>
</dbReference>
<comment type="function">
    <text evidence="9">Part of the ABC transporter complex PotABCD involved in spermidine/putrescine import. Responsible for energy coupling to the transport system.</text>
</comment>
<evidence type="ECO:0000313" key="11">
    <source>
        <dbReference type="EMBL" id="MVT76413.1"/>
    </source>
</evidence>
<keyword evidence="6 9" id="KW-1278">Translocase</keyword>
<evidence type="ECO:0000256" key="1">
    <source>
        <dbReference type="ARBA" id="ARBA00004417"/>
    </source>
</evidence>
<keyword evidence="12" id="KW-1185">Reference proteome</keyword>
<dbReference type="Proteomes" id="UP000449969">
    <property type="component" value="Unassembled WGS sequence"/>
</dbReference>
<organism evidence="11 12">
    <name type="scientific">Bradyrhizobium cajani</name>
    <dbReference type="NCBI Taxonomy" id="1928661"/>
    <lineage>
        <taxon>Bacteria</taxon>
        <taxon>Pseudomonadati</taxon>
        <taxon>Pseudomonadota</taxon>
        <taxon>Alphaproteobacteria</taxon>
        <taxon>Hyphomicrobiales</taxon>
        <taxon>Nitrobacteraceae</taxon>
        <taxon>Bradyrhizobium</taxon>
    </lineage>
</organism>
<dbReference type="AlphaFoldDB" id="A0A844TBE3"/>
<evidence type="ECO:0000256" key="2">
    <source>
        <dbReference type="ARBA" id="ARBA00022448"/>
    </source>
</evidence>
<dbReference type="Gene3D" id="2.40.50.100">
    <property type="match status" value="1"/>
</dbReference>
<dbReference type="InterPro" id="IPR003593">
    <property type="entry name" value="AAA+_ATPase"/>
</dbReference>
<accession>A0A844TBE3</accession>
<dbReference type="EC" id="7.6.2.11" evidence="9"/>
<dbReference type="InterPro" id="IPR003439">
    <property type="entry name" value="ABC_transporter-like_ATP-bd"/>
</dbReference>
<keyword evidence="7 9" id="KW-0472">Membrane</keyword>
<dbReference type="InterPro" id="IPR017871">
    <property type="entry name" value="ABC_transporter-like_CS"/>
</dbReference>
<name>A0A844TBE3_9BRAD</name>
<keyword evidence="3 9" id="KW-1003">Cell membrane</keyword>
<evidence type="ECO:0000256" key="6">
    <source>
        <dbReference type="ARBA" id="ARBA00022967"/>
    </source>
</evidence>
<comment type="catalytic activity">
    <reaction evidence="9">
        <text>ATP + H2O + polyamine-[polyamine-binding protein]Side 1 = ADP + phosphate + polyamineSide 2 + [polyamine-binding protein]Side 1.</text>
        <dbReference type="EC" id="7.6.2.11"/>
    </reaction>
</comment>
<dbReference type="PROSITE" id="PS50893">
    <property type="entry name" value="ABC_TRANSPORTER_2"/>
    <property type="match status" value="1"/>
</dbReference>
<dbReference type="GO" id="GO:0005524">
    <property type="term" value="F:ATP binding"/>
    <property type="evidence" value="ECO:0007669"/>
    <property type="project" value="UniProtKB-KW"/>
</dbReference>
<evidence type="ECO:0000259" key="10">
    <source>
        <dbReference type="PROSITE" id="PS50893"/>
    </source>
</evidence>
<dbReference type="EMBL" id="WQNE01000024">
    <property type="protein sequence ID" value="MVT76413.1"/>
    <property type="molecule type" value="Genomic_DNA"/>
</dbReference>
<dbReference type="InterPro" id="IPR050093">
    <property type="entry name" value="ABC_SmlMolc_Importer"/>
</dbReference>